<accession>A0A9Q9YSI1</accession>
<name>A0A9Q9YSI1_CYPCA</name>
<keyword evidence="1" id="KW-0539">Nucleus</keyword>
<dbReference type="PANTHER" id="PTHR11267:SF116">
    <property type="entry name" value="T-BOX TRANSCRIPTION FACTOR TBX22"/>
    <property type="match status" value="1"/>
</dbReference>
<dbReference type="GO" id="GO:0000978">
    <property type="term" value="F:RNA polymerase II cis-regulatory region sequence-specific DNA binding"/>
    <property type="evidence" value="ECO:0007669"/>
    <property type="project" value="InterPro"/>
</dbReference>
<dbReference type="InterPro" id="IPR046360">
    <property type="entry name" value="T-box_DNA-bd"/>
</dbReference>
<dbReference type="InterPro" id="IPR018186">
    <property type="entry name" value="TF_T-box_CS"/>
</dbReference>
<comment type="caution">
    <text evidence="1">Lacks conserved residue(s) required for the propagation of feature annotation.</text>
</comment>
<dbReference type="GO" id="GO:0001708">
    <property type="term" value="P:cell fate specification"/>
    <property type="evidence" value="ECO:0007669"/>
    <property type="project" value="TreeGrafter"/>
</dbReference>
<proteinExistence type="predicted"/>
<sequence>MRKVNTSRSEEGEQHTEEEEDNDKKNESSRSGAAREVRLDLQGSELWKTFHEIGTEMIITRAGRRMFPSVRVKVRNLDPDQQYSIAMDIMPVDSKRYRYVYHSSQWMVAGNTDHSCVPPHLCVHPDSPSSGQTWMRQIISFDHLKLTNNEMDDRGHIILKSRHKYYRPTIHFIHHESPPDYGVSYKKYIYPSFFPKCLSDSVFSGVFKITKLKIDRNPFAKGFRERNGGVLHGMLESYSWHSPFDLDFKSLAMALQGKKPCLNKYLNLLLF</sequence>
<dbReference type="AlphaFoldDB" id="A0A9Q9YSI1"/>
<dbReference type="GeneID" id="109060648"/>
<dbReference type="Pfam" id="PF00907">
    <property type="entry name" value="T-box"/>
    <property type="match status" value="1"/>
</dbReference>
<dbReference type="GO" id="GO:0005634">
    <property type="term" value="C:nucleus"/>
    <property type="evidence" value="ECO:0007669"/>
    <property type="project" value="UniProtKB-SubCell"/>
</dbReference>
<dbReference type="GO" id="GO:0045893">
    <property type="term" value="P:positive regulation of DNA-templated transcription"/>
    <property type="evidence" value="ECO:0007669"/>
    <property type="project" value="InterPro"/>
</dbReference>
<keyword evidence="1" id="KW-0238">DNA-binding</keyword>
<dbReference type="PROSITE" id="PS50252">
    <property type="entry name" value="TBOX_3"/>
    <property type="match status" value="1"/>
</dbReference>
<dbReference type="GO" id="GO:0000981">
    <property type="term" value="F:DNA-binding transcription factor activity, RNA polymerase II-specific"/>
    <property type="evidence" value="ECO:0007669"/>
    <property type="project" value="TreeGrafter"/>
</dbReference>
<dbReference type="PANTHER" id="PTHR11267">
    <property type="entry name" value="T-BOX PROTEIN-RELATED"/>
    <property type="match status" value="1"/>
</dbReference>
<gene>
    <name evidence="4" type="primary">LOC109060648</name>
</gene>
<feature type="compositionally biased region" description="Basic and acidic residues" evidence="2">
    <location>
        <begin position="22"/>
        <end position="37"/>
    </location>
</feature>
<organism evidence="4">
    <name type="scientific">Cyprinus carpio</name>
    <name type="common">Common carp</name>
    <dbReference type="NCBI Taxonomy" id="7962"/>
    <lineage>
        <taxon>Eukaryota</taxon>
        <taxon>Metazoa</taxon>
        <taxon>Chordata</taxon>
        <taxon>Craniata</taxon>
        <taxon>Vertebrata</taxon>
        <taxon>Euteleostomi</taxon>
        <taxon>Actinopterygii</taxon>
        <taxon>Neopterygii</taxon>
        <taxon>Teleostei</taxon>
        <taxon>Ostariophysi</taxon>
        <taxon>Cypriniformes</taxon>
        <taxon>Cyprinidae</taxon>
        <taxon>Cyprininae</taxon>
        <taxon>Cyprinus</taxon>
    </lineage>
</organism>
<dbReference type="InterPro" id="IPR001699">
    <property type="entry name" value="TF_T-box"/>
</dbReference>
<evidence type="ECO:0000259" key="3">
    <source>
        <dbReference type="PROSITE" id="PS50252"/>
    </source>
</evidence>
<evidence type="ECO:0000313" key="4">
    <source>
        <dbReference type="RefSeq" id="XP_042625591.1"/>
    </source>
</evidence>
<evidence type="ECO:0000256" key="2">
    <source>
        <dbReference type="SAM" id="MobiDB-lite"/>
    </source>
</evidence>
<dbReference type="PROSITE" id="PS01264">
    <property type="entry name" value="TBOX_2"/>
    <property type="match status" value="1"/>
</dbReference>
<dbReference type="RefSeq" id="XP_042625591.1">
    <property type="nucleotide sequence ID" value="XM_042769657.1"/>
</dbReference>
<dbReference type="OrthoDB" id="7442607at2759"/>
<dbReference type="Proteomes" id="UP001155660">
    <property type="component" value="Chromosome A14"/>
</dbReference>
<feature type="region of interest" description="Disordered" evidence="2">
    <location>
        <begin position="1"/>
        <end position="37"/>
    </location>
</feature>
<dbReference type="KEGG" id="ccar:109060648"/>
<comment type="subcellular location">
    <subcellularLocation>
        <location evidence="1">Nucleus</location>
    </subcellularLocation>
</comment>
<dbReference type="PROSITE" id="PS01283">
    <property type="entry name" value="TBOX_1"/>
    <property type="match status" value="1"/>
</dbReference>
<feature type="domain" description="T-box" evidence="3">
    <location>
        <begin position="41"/>
        <end position="225"/>
    </location>
</feature>
<evidence type="ECO:0000256" key="1">
    <source>
        <dbReference type="PROSITE-ProRule" id="PRU00201"/>
    </source>
</evidence>
<reference evidence="4" key="1">
    <citation type="submission" date="2025-08" db="UniProtKB">
        <authorList>
            <consortium name="RefSeq"/>
        </authorList>
    </citation>
    <scope>IDENTIFICATION</scope>
    <source>
        <tissue evidence="4">Muscle</tissue>
    </source>
</reference>
<dbReference type="GO" id="GO:0000785">
    <property type="term" value="C:chromatin"/>
    <property type="evidence" value="ECO:0007669"/>
    <property type="project" value="TreeGrafter"/>
</dbReference>
<protein>
    <submittedName>
        <fullName evidence="4">LOW QUALITY PROTEIN: T-box transcription factor TBX22-like</fullName>
    </submittedName>
</protein>
<dbReference type="SMART" id="SM00425">
    <property type="entry name" value="TBOX"/>
    <property type="match status" value="1"/>
</dbReference>